<dbReference type="GO" id="GO:0019843">
    <property type="term" value="F:rRNA binding"/>
    <property type="evidence" value="ECO:0007669"/>
    <property type="project" value="UniProtKB-UniRule"/>
</dbReference>
<comment type="subunit">
    <text evidence="6">Part of the 30S ribosomal subunit.</text>
</comment>
<evidence type="ECO:0000256" key="7">
    <source>
        <dbReference type="RuleBase" id="RU003872"/>
    </source>
</evidence>
<evidence type="ECO:0000256" key="1">
    <source>
        <dbReference type="ARBA" id="ARBA00010254"/>
    </source>
</evidence>
<protein>
    <recommendedName>
        <fullName evidence="6">Small ribosomal subunit protein uS17</fullName>
    </recommendedName>
</protein>
<evidence type="ECO:0000256" key="4">
    <source>
        <dbReference type="ARBA" id="ARBA00022980"/>
    </source>
</evidence>
<dbReference type="InterPro" id="IPR000266">
    <property type="entry name" value="Ribosomal_uS17"/>
</dbReference>
<dbReference type="NCBIfam" id="NF004123">
    <property type="entry name" value="PRK05610.1"/>
    <property type="match status" value="1"/>
</dbReference>
<dbReference type="InterPro" id="IPR019984">
    <property type="entry name" value="Ribosomal_uS17_bact/chlr"/>
</dbReference>
<evidence type="ECO:0000256" key="5">
    <source>
        <dbReference type="ARBA" id="ARBA00023274"/>
    </source>
</evidence>
<keyword evidence="2 6" id="KW-0699">rRNA-binding</keyword>
<reference evidence="8" key="1">
    <citation type="submission" date="2022-07" db="EMBL/GenBank/DDBJ databases">
        <title>Enhanced cultured diversity of the mouse gut microbiota enables custom-made synthetic communities.</title>
        <authorList>
            <person name="Afrizal A."/>
        </authorList>
    </citation>
    <scope>NUCLEOTIDE SEQUENCE</scope>
    <source>
        <strain evidence="8">DSM 29482</strain>
    </source>
</reference>
<dbReference type="FunFam" id="2.40.50.140:FF:000123">
    <property type="entry name" value="30S ribosomal protein S17"/>
    <property type="match status" value="1"/>
</dbReference>
<dbReference type="Proteomes" id="UP001142078">
    <property type="component" value="Unassembled WGS sequence"/>
</dbReference>
<organism evidence="8 9">
    <name type="scientific">Anaerosalibacter massiliensis</name>
    <dbReference type="NCBI Taxonomy" id="1347392"/>
    <lineage>
        <taxon>Bacteria</taxon>
        <taxon>Bacillati</taxon>
        <taxon>Bacillota</taxon>
        <taxon>Tissierellia</taxon>
        <taxon>Tissierellales</taxon>
        <taxon>Sporanaerobacteraceae</taxon>
        <taxon>Anaerosalibacter</taxon>
    </lineage>
</organism>
<dbReference type="PANTHER" id="PTHR10744:SF1">
    <property type="entry name" value="SMALL RIBOSOMAL SUBUNIT PROTEIN US17M"/>
    <property type="match status" value="1"/>
</dbReference>
<dbReference type="RefSeq" id="WP_042679546.1">
    <property type="nucleotide sequence ID" value="NZ_CABKTM010000013.1"/>
</dbReference>
<dbReference type="CDD" id="cd00364">
    <property type="entry name" value="Ribosomal_uS17"/>
    <property type="match status" value="1"/>
</dbReference>
<dbReference type="InterPro" id="IPR012340">
    <property type="entry name" value="NA-bd_OB-fold"/>
</dbReference>
<name>A0A9X2MEI1_9FIRM</name>
<sequence>MERGNRKQRVGRVVSDKMDKTVVVAVETFVTHPIYKKQIKRTTRFKAHDENNECKVGDVVKIMETRPLSKDKNWRLVSIIEKAK</sequence>
<dbReference type="HAMAP" id="MF_01345_B">
    <property type="entry name" value="Ribosomal_uS17_B"/>
    <property type="match status" value="1"/>
</dbReference>
<evidence type="ECO:0000313" key="9">
    <source>
        <dbReference type="Proteomes" id="UP001142078"/>
    </source>
</evidence>
<evidence type="ECO:0000313" key="8">
    <source>
        <dbReference type="EMBL" id="MCR2043522.1"/>
    </source>
</evidence>
<dbReference type="SUPFAM" id="SSF50249">
    <property type="entry name" value="Nucleic acid-binding proteins"/>
    <property type="match status" value="1"/>
</dbReference>
<dbReference type="GO" id="GO:0022627">
    <property type="term" value="C:cytosolic small ribosomal subunit"/>
    <property type="evidence" value="ECO:0007669"/>
    <property type="project" value="UniProtKB-UniRule"/>
</dbReference>
<dbReference type="PRINTS" id="PR00973">
    <property type="entry name" value="RIBOSOMALS17"/>
</dbReference>
<dbReference type="OrthoDB" id="9811714at2"/>
<evidence type="ECO:0000256" key="3">
    <source>
        <dbReference type="ARBA" id="ARBA00022884"/>
    </source>
</evidence>
<dbReference type="NCBIfam" id="TIGR03635">
    <property type="entry name" value="uS17_bact"/>
    <property type="match status" value="1"/>
</dbReference>
<evidence type="ECO:0000256" key="2">
    <source>
        <dbReference type="ARBA" id="ARBA00022730"/>
    </source>
</evidence>
<accession>A0A9X2MEI1</accession>
<keyword evidence="9" id="KW-1185">Reference proteome</keyword>
<dbReference type="GO" id="GO:0003735">
    <property type="term" value="F:structural constituent of ribosome"/>
    <property type="evidence" value="ECO:0007669"/>
    <property type="project" value="UniProtKB-UniRule"/>
</dbReference>
<dbReference type="Pfam" id="PF00366">
    <property type="entry name" value="Ribosomal_S17"/>
    <property type="match status" value="1"/>
</dbReference>
<dbReference type="InterPro" id="IPR019979">
    <property type="entry name" value="Ribosomal_uS17_CS"/>
</dbReference>
<dbReference type="Gene3D" id="2.40.50.140">
    <property type="entry name" value="Nucleic acid-binding proteins"/>
    <property type="match status" value="1"/>
</dbReference>
<keyword evidence="5 6" id="KW-0687">Ribonucleoprotein</keyword>
<evidence type="ECO:0000256" key="6">
    <source>
        <dbReference type="HAMAP-Rule" id="MF_01345"/>
    </source>
</evidence>
<comment type="function">
    <text evidence="6">One of the primary rRNA binding proteins, it binds specifically to the 5'-end of 16S ribosomal RNA.</text>
</comment>
<keyword evidence="3 6" id="KW-0694">RNA-binding</keyword>
<dbReference type="PANTHER" id="PTHR10744">
    <property type="entry name" value="40S RIBOSOMAL PROTEIN S11 FAMILY MEMBER"/>
    <property type="match status" value="1"/>
</dbReference>
<dbReference type="EMBL" id="JANJZL010000002">
    <property type="protein sequence ID" value="MCR2043522.1"/>
    <property type="molecule type" value="Genomic_DNA"/>
</dbReference>
<dbReference type="PROSITE" id="PS00056">
    <property type="entry name" value="RIBOSOMAL_S17"/>
    <property type="match status" value="1"/>
</dbReference>
<keyword evidence="4 6" id="KW-0689">Ribosomal protein</keyword>
<comment type="similarity">
    <text evidence="1 6 7">Belongs to the universal ribosomal protein uS17 family.</text>
</comment>
<gene>
    <name evidence="6 8" type="primary">rpsQ</name>
    <name evidence="8" type="ORF">NSA23_05250</name>
</gene>
<proteinExistence type="inferred from homology"/>
<comment type="caution">
    <text evidence="8">The sequence shown here is derived from an EMBL/GenBank/DDBJ whole genome shotgun (WGS) entry which is preliminary data.</text>
</comment>
<dbReference type="GO" id="GO:0006412">
    <property type="term" value="P:translation"/>
    <property type="evidence" value="ECO:0007669"/>
    <property type="project" value="UniProtKB-UniRule"/>
</dbReference>
<dbReference type="AlphaFoldDB" id="A0A9X2MEI1"/>